<dbReference type="EMBL" id="JANPWB010000009">
    <property type="protein sequence ID" value="KAJ1151238.1"/>
    <property type="molecule type" value="Genomic_DNA"/>
</dbReference>
<gene>
    <name evidence="2" type="ORF">NDU88_004022</name>
</gene>
<feature type="region of interest" description="Disordered" evidence="1">
    <location>
        <begin position="20"/>
        <end position="60"/>
    </location>
</feature>
<organism evidence="2 3">
    <name type="scientific">Pleurodeles waltl</name>
    <name type="common">Iberian ribbed newt</name>
    <dbReference type="NCBI Taxonomy" id="8319"/>
    <lineage>
        <taxon>Eukaryota</taxon>
        <taxon>Metazoa</taxon>
        <taxon>Chordata</taxon>
        <taxon>Craniata</taxon>
        <taxon>Vertebrata</taxon>
        <taxon>Euteleostomi</taxon>
        <taxon>Amphibia</taxon>
        <taxon>Batrachia</taxon>
        <taxon>Caudata</taxon>
        <taxon>Salamandroidea</taxon>
        <taxon>Salamandridae</taxon>
        <taxon>Pleurodelinae</taxon>
        <taxon>Pleurodeles</taxon>
    </lineage>
</organism>
<proteinExistence type="predicted"/>
<reference evidence="2" key="1">
    <citation type="journal article" date="2022" name="bioRxiv">
        <title>Sequencing and chromosome-scale assembly of the giantPleurodeles waltlgenome.</title>
        <authorList>
            <person name="Brown T."/>
            <person name="Elewa A."/>
            <person name="Iarovenko S."/>
            <person name="Subramanian E."/>
            <person name="Araus A.J."/>
            <person name="Petzold A."/>
            <person name="Susuki M."/>
            <person name="Suzuki K.-i.T."/>
            <person name="Hayashi T."/>
            <person name="Toyoda A."/>
            <person name="Oliveira C."/>
            <person name="Osipova E."/>
            <person name="Leigh N.D."/>
            <person name="Simon A."/>
            <person name="Yun M.H."/>
        </authorList>
    </citation>
    <scope>NUCLEOTIDE SEQUENCE</scope>
    <source>
        <strain evidence="2">20211129_DDA</strain>
        <tissue evidence="2">Liver</tissue>
    </source>
</reference>
<accession>A0AAV7RGW2</accession>
<evidence type="ECO:0000313" key="2">
    <source>
        <dbReference type="EMBL" id="KAJ1151238.1"/>
    </source>
</evidence>
<dbReference type="Proteomes" id="UP001066276">
    <property type="component" value="Chromosome 5"/>
</dbReference>
<protein>
    <submittedName>
        <fullName evidence="2">Uncharacterized protein</fullName>
    </submittedName>
</protein>
<evidence type="ECO:0000313" key="3">
    <source>
        <dbReference type="Proteomes" id="UP001066276"/>
    </source>
</evidence>
<keyword evidence="3" id="KW-1185">Reference proteome</keyword>
<comment type="caution">
    <text evidence="2">The sequence shown here is derived from an EMBL/GenBank/DDBJ whole genome shotgun (WGS) entry which is preliminary data.</text>
</comment>
<evidence type="ECO:0000256" key="1">
    <source>
        <dbReference type="SAM" id="MobiDB-lite"/>
    </source>
</evidence>
<name>A0AAV7RGW2_PLEWA</name>
<dbReference type="AlphaFoldDB" id="A0AAV7RGW2"/>
<sequence>MERRTPSPAEFDVRACLRPAAGSTAPPGLLLREPLTTESPRPLPVPGYSPSRGCPAPAPLGAHPEVKRVPVCIKGQLSSALSGAIDGKEKKRIKYGLGLAKDGAF</sequence>